<comment type="function">
    <text evidence="1">Involved in the transposition of the insertion sequence.</text>
</comment>
<organism evidence="3 4">
    <name type="scientific">Rossellomorea vietnamensis</name>
    <dbReference type="NCBI Taxonomy" id="218284"/>
    <lineage>
        <taxon>Bacteria</taxon>
        <taxon>Bacillati</taxon>
        <taxon>Bacillota</taxon>
        <taxon>Bacilli</taxon>
        <taxon>Bacillales</taxon>
        <taxon>Bacillaceae</taxon>
        <taxon>Rossellomorea</taxon>
    </lineage>
</organism>
<accession>A0A5D4M768</accession>
<dbReference type="Gene3D" id="3.30.420.10">
    <property type="entry name" value="Ribonuclease H-like superfamily/Ribonuclease H"/>
    <property type="match status" value="1"/>
</dbReference>
<evidence type="ECO:0000256" key="1">
    <source>
        <dbReference type="ARBA" id="ARBA00002286"/>
    </source>
</evidence>
<protein>
    <submittedName>
        <fullName evidence="3">IS3 family transposase</fullName>
    </submittedName>
</protein>
<evidence type="ECO:0000313" key="3">
    <source>
        <dbReference type="EMBL" id="TYR97759.1"/>
    </source>
</evidence>
<dbReference type="Pfam" id="PF00665">
    <property type="entry name" value="rve"/>
    <property type="match status" value="1"/>
</dbReference>
<evidence type="ECO:0000313" key="4">
    <source>
        <dbReference type="Proteomes" id="UP000325182"/>
    </source>
</evidence>
<dbReference type="Proteomes" id="UP000325182">
    <property type="component" value="Unassembled WGS sequence"/>
</dbReference>
<dbReference type="Pfam" id="PF13333">
    <property type="entry name" value="rve_2"/>
    <property type="match status" value="1"/>
</dbReference>
<dbReference type="InterPro" id="IPR001584">
    <property type="entry name" value="Integrase_cat-core"/>
</dbReference>
<dbReference type="InterPro" id="IPR036397">
    <property type="entry name" value="RNaseH_sf"/>
</dbReference>
<dbReference type="InterPro" id="IPR048020">
    <property type="entry name" value="Transpos_IS3"/>
</dbReference>
<gene>
    <name evidence="3" type="ORF">FZC84_18095</name>
</gene>
<reference evidence="3 4" key="1">
    <citation type="submission" date="2019-08" db="EMBL/GenBank/DDBJ databases">
        <title>Bacillus genomes from the desert of Cuatro Cienegas, Coahuila.</title>
        <authorList>
            <person name="Olmedo-Alvarez G."/>
        </authorList>
    </citation>
    <scope>NUCLEOTIDE SEQUENCE [LARGE SCALE GENOMIC DNA]</scope>
    <source>
        <strain evidence="3 4">CH128b_4D</strain>
    </source>
</reference>
<sequence>MSKVFEAISSLRKDYSVVLLCRVLGVSPSGYYEYLKRPKPSASTEEKETLKAIKKVYYREKGTYGSKRISKALKADGQIVNHKRVARLMKEANLKATVRLPKTTEESKGKASGYVYPNLLERNFEAYHPNQKWVTDMTEVIYKGEKLYISALMDLFNREIIAFKIGLSPNKQLIEDTIKAAKKKRRLKTLEGVLIHSDQGSVYRSLMYQGLKQEMKFTPSMSRKGNCWDNAVIESFFSHLKTEFPCFYPINKDSHTLQANLLKYIKRYNEKRIHSKIGFVSPKQYLNDYLKSA</sequence>
<name>A0A5D4M768_9BACI</name>
<dbReference type="NCBIfam" id="NF033516">
    <property type="entry name" value="transpos_IS3"/>
    <property type="match status" value="1"/>
</dbReference>
<dbReference type="InterPro" id="IPR050900">
    <property type="entry name" value="Transposase_IS3/IS150/IS904"/>
</dbReference>
<dbReference type="EMBL" id="VTEG01000017">
    <property type="protein sequence ID" value="TYR97759.1"/>
    <property type="molecule type" value="Genomic_DNA"/>
</dbReference>
<dbReference type="GO" id="GO:0003676">
    <property type="term" value="F:nucleic acid binding"/>
    <property type="evidence" value="ECO:0007669"/>
    <property type="project" value="InterPro"/>
</dbReference>
<comment type="caution">
    <text evidence="3">The sequence shown here is derived from an EMBL/GenBank/DDBJ whole genome shotgun (WGS) entry which is preliminary data.</text>
</comment>
<dbReference type="GO" id="GO:0015074">
    <property type="term" value="P:DNA integration"/>
    <property type="evidence" value="ECO:0007669"/>
    <property type="project" value="InterPro"/>
</dbReference>
<dbReference type="PROSITE" id="PS50994">
    <property type="entry name" value="INTEGRASE"/>
    <property type="match status" value="1"/>
</dbReference>
<evidence type="ECO:0000259" key="2">
    <source>
        <dbReference type="PROSITE" id="PS50994"/>
    </source>
</evidence>
<feature type="domain" description="Integrase catalytic" evidence="2">
    <location>
        <begin position="125"/>
        <end position="290"/>
    </location>
</feature>
<dbReference type="AlphaFoldDB" id="A0A5D4M768"/>
<dbReference type="PANTHER" id="PTHR46889">
    <property type="entry name" value="TRANSPOSASE INSF FOR INSERTION SEQUENCE IS3B-RELATED"/>
    <property type="match status" value="1"/>
</dbReference>
<dbReference type="InterPro" id="IPR025948">
    <property type="entry name" value="HTH-like_dom"/>
</dbReference>
<dbReference type="PANTHER" id="PTHR46889:SF4">
    <property type="entry name" value="TRANSPOSASE INSO FOR INSERTION SEQUENCE ELEMENT IS911B-RELATED"/>
    <property type="match status" value="1"/>
</dbReference>
<dbReference type="InterPro" id="IPR012337">
    <property type="entry name" value="RNaseH-like_sf"/>
</dbReference>
<dbReference type="RefSeq" id="WP_148954798.1">
    <property type="nucleotide sequence ID" value="NZ_VTEG01000017.1"/>
</dbReference>
<proteinExistence type="predicted"/>
<dbReference type="SUPFAM" id="SSF53098">
    <property type="entry name" value="Ribonuclease H-like"/>
    <property type="match status" value="1"/>
</dbReference>
<dbReference type="Pfam" id="PF13276">
    <property type="entry name" value="HTH_21"/>
    <property type="match status" value="1"/>
</dbReference>